<organism evidence="3 4">
    <name type="scientific">Thalassotalea marina</name>
    <dbReference type="NCBI Taxonomy" id="1673741"/>
    <lineage>
        <taxon>Bacteria</taxon>
        <taxon>Pseudomonadati</taxon>
        <taxon>Pseudomonadota</taxon>
        <taxon>Gammaproteobacteria</taxon>
        <taxon>Alteromonadales</taxon>
        <taxon>Colwelliaceae</taxon>
        <taxon>Thalassotalea</taxon>
    </lineage>
</organism>
<dbReference type="RefSeq" id="WP_189774090.1">
    <property type="nucleotide sequence ID" value="NZ_BNCK01000011.1"/>
</dbReference>
<comment type="caution">
    <text evidence="3">The sequence shown here is derived from an EMBL/GenBank/DDBJ whole genome shotgun (WGS) entry which is preliminary data.</text>
</comment>
<dbReference type="EMBL" id="BNCK01000011">
    <property type="protein sequence ID" value="GHG05299.1"/>
    <property type="molecule type" value="Genomic_DNA"/>
</dbReference>
<keyword evidence="2" id="KW-0732">Signal</keyword>
<evidence type="ECO:0000313" key="4">
    <source>
        <dbReference type="Proteomes" id="UP000623842"/>
    </source>
</evidence>
<reference evidence="3" key="1">
    <citation type="journal article" date="2014" name="Int. J. Syst. Evol. Microbiol.">
        <title>Complete genome sequence of Corynebacterium casei LMG S-19264T (=DSM 44701T), isolated from a smear-ripened cheese.</title>
        <authorList>
            <consortium name="US DOE Joint Genome Institute (JGI-PGF)"/>
            <person name="Walter F."/>
            <person name="Albersmeier A."/>
            <person name="Kalinowski J."/>
            <person name="Ruckert C."/>
        </authorList>
    </citation>
    <scope>NUCLEOTIDE SEQUENCE</scope>
    <source>
        <strain evidence="3">KCTC 42731</strain>
    </source>
</reference>
<evidence type="ECO:0000256" key="2">
    <source>
        <dbReference type="SAM" id="SignalP"/>
    </source>
</evidence>
<name>A0A919BRL5_9GAMM</name>
<keyword evidence="1" id="KW-0472">Membrane</keyword>
<reference evidence="3" key="2">
    <citation type="submission" date="2020-09" db="EMBL/GenBank/DDBJ databases">
        <authorList>
            <person name="Sun Q."/>
            <person name="Kim S."/>
        </authorList>
    </citation>
    <scope>NUCLEOTIDE SEQUENCE</scope>
    <source>
        <strain evidence="3">KCTC 42731</strain>
    </source>
</reference>
<evidence type="ECO:0000313" key="3">
    <source>
        <dbReference type="EMBL" id="GHG05299.1"/>
    </source>
</evidence>
<feature type="chain" id="PRO_5037297763" evidence="2">
    <location>
        <begin position="26"/>
        <end position="68"/>
    </location>
</feature>
<accession>A0A919BRL5</accession>
<sequence>MQIFKFLMSVLAITFLPSAMSGAYASETNSIWTTEIMYYIIFDVAFILITVTGFKLYKLMFIPPKKTL</sequence>
<feature type="transmembrane region" description="Helical" evidence="1">
    <location>
        <begin position="36"/>
        <end position="57"/>
    </location>
</feature>
<keyword evidence="4" id="KW-1185">Reference proteome</keyword>
<dbReference type="Proteomes" id="UP000623842">
    <property type="component" value="Unassembled WGS sequence"/>
</dbReference>
<dbReference type="AlphaFoldDB" id="A0A919BRL5"/>
<keyword evidence="1" id="KW-0812">Transmembrane</keyword>
<proteinExistence type="predicted"/>
<evidence type="ECO:0000256" key="1">
    <source>
        <dbReference type="SAM" id="Phobius"/>
    </source>
</evidence>
<gene>
    <name evidence="3" type="ORF">GCM10017161_38610</name>
</gene>
<protein>
    <submittedName>
        <fullName evidence="3">Uncharacterized protein</fullName>
    </submittedName>
</protein>
<feature type="signal peptide" evidence="2">
    <location>
        <begin position="1"/>
        <end position="25"/>
    </location>
</feature>
<keyword evidence="1" id="KW-1133">Transmembrane helix</keyword>